<dbReference type="AlphaFoldDB" id="A0A1W6KF78"/>
<protein>
    <submittedName>
        <fullName evidence="1">Uncharacterized protein</fullName>
    </submittedName>
</protein>
<dbReference type="GeneID" id="77257945"/>
<gene>
    <name evidence="1" type="ORF">MARSALSMR5_04031</name>
</gene>
<evidence type="ECO:0000313" key="1">
    <source>
        <dbReference type="EMBL" id="ARM86051.1"/>
    </source>
</evidence>
<evidence type="ECO:0000313" key="2">
    <source>
        <dbReference type="Proteomes" id="UP000193100"/>
    </source>
</evidence>
<sequence>MGDIRTGSYNTLLVVSMNQEFISILQQRTGQLAIGRSTLRNQGSPGVIGRARSFLQGIELSELRTVSTNDQYLQFLENRTVELSESFPLGAKGNWGAARKALNIFFRDCLYNAYLSKEYSIERLRGWLEIPLDGDVARNLYALHKSSLPKWPNIRRLTPDISSIYQEKAAEEAQKVGIARVDLDIYYWRDGRYTTNQ</sequence>
<organism evidence="1 2">
    <name type="scientific">Marinobacter salarius</name>
    <dbReference type="NCBI Taxonomy" id="1420917"/>
    <lineage>
        <taxon>Bacteria</taxon>
        <taxon>Pseudomonadati</taxon>
        <taxon>Pseudomonadota</taxon>
        <taxon>Gammaproteobacteria</taxon>
        <taxon>Pseudomonadales</taxon>
        <taxon>Marinobacteraceae</taxon>
        <taxon>Marinobacter</taxon>
    </lineage>
</organism>
<dbReference type="EMBL" id="CP020931">
    <property type="protein sequence ID" value="ARM86051.1"/>
    <property type="molecule type" value="Genomic_DNA"/>
</dbReference>
<proteinExistence type="predicted"/>
<reference evidence="1 2" key="1">
    <citation type="submission" date="2017-04" db="EMBL/GenBank/DDBJ databases">
        <title>Genome Sequence of Marinobacter salarius strain SMR5 Isolated from a culture of the Diatom Skeletonema marinoi.</title>
        <authorList>
            <person name="Topel M."/>
            <person name="Pinder M.I.M."/>
            <person name="Johansson O.N."/>
            <person name="Kourtchenko O."/>
            <person name="Godhe A."/>
            <person name="Clarke A.K."/>
        </authorList>
    </citation>
    <scope>NUCLEOTIDE SEQUENCE [LARGE SCALE GENOMIC DNA]</scope>
    <source>
        <strain evidence="1 2">SMR5</strain>
    </source>
</reference>
<dbReference type="RefSeq" id="WP_157665630.1">
    <property type="nucleotide sequence ID" value="NZ_CP020931.1"/>
</dbReference>
<accession>A0A1W6KF78</accession>
<name>A0A1W6KF78_9GAMM</name>
<dbReference type="Proteomes" id="UP000193100">
    <property type="component" value="Chromosome"/>
</dbReference>